<protein>
    <recommendedName>
        <fullName evidence="5">Secreted protein</fullName>
    </recommendedName>
</protein>
<feature type="compositionally biased region" description="Polar residues" evidence="1">
    <location>
        <begin position="188"/>
        <end position="201"/>
    </location>
</feature>
<feature type="region of interest" description="Disordered" evidence="1">
    <location>
        <begin position="157"/>
        <end position="201"/>
    </location>
</feature>
<evidence type="ECO:0000256" key="2">
    <source>
        <dbReference type="SAM" id="SignalP"/>
    </source>
</evidence>
<keyword evidence="4" id="KW-1185">Reference proteome</keyword>
<dbReference type="Proteomes" id="UP001501600">
    <property type="component" value="Unassembled WGS sequence"/>
</dbReference>
<feature type="chain" id="PRO_5047123170" description="Secreted protein" evidence="2">
    <location>
        <begin position="24"/>
        <end position="201"/>
    </location>
</feature>
<feature type="compositionally biased region" description="Polar residues" evidence="1">
    <location>
        <begin position="157"/>
        <end position="178"/>
    </location>
</feature>
<dbReference type="RefSeq" id="WP_345317220.1">
    <property type="nucleotide sequence ID" value="NZ_BAABLF010000014.1"/>
</dbReference>
<name>A0ABP9SB73_9GAMM</name>
<comment type="caution">
    <text evidence="3">The sequence shown here is derived from an EMBL/GenBank/DDBJ whole genome shotgun (WGS) entry which is preliminary data.</text>
</comment>
<sequence>MPRPVVVLIMTLLLPLSVVQSQAAASPQSQPSAEADASQIRAAAPNAPDQQTQEREENKPESLSELPPEHWLQQAQQALVPFTQSVLEGATRRGSALCQAGNRLGIAGYGRASEWTLAHYDELVIWMDALYDQSVLMAAGWVGEMKQQLDDEVANIQQQSKANPVTPSEQPASNLQPHRNQEIPAQPDTKSQPTQSQQNPS</sequence>
<dbReference type="EMBL" id="BAABLF010000014">
    <property type="protein sequence ID" value="GAA5192903.1"/>
    <property type="molecule type" value="Genomic_DNA"/>
</dbReference>
<feature type="compositionally biased region" description="Basic and acidic residues" evidence="1">
    <location>
        <begin position="52"/>
        <end position="62"/>
    </location>
</feature>
<feature type="compositionally biased region" description="Low complexity" evidence="1">
    <location>
        <begin position="23"/>
        <end position="39"/>
    </location>
</feature>
<keyword evidence="2" id="KW-0732">Signal</keyword>
<feature type="region of interest" description="Disordered" evidence="1">
    <location>
        <begin position="23"/>
        <end position="66"/>
    </location>
</feature>
<evidence type="ECO:0008006" key="5">
    <source>
        <dbReference type="Google" id="ProtNLM"/>
    </source>
</evidence>
<organism evidence="3 4">
    <name type="scientific">Ferrimonas gelatinilytica</name>
    <dbReference type="NCBI Taxonomy" id="1255257"/>
    <lineage>
        <taxon>Bacteria</taxon>
        <taxon>Pseudomonadati</taxon>
        <taxon>Pseudomonadota</taxon>
        <taxon>Gammaproteobacteria</taxon>
        <taxon>Alteromonadales</taxon>
        <taxon>Ferrimonadaceae</taxon>
        <taxon>Ferrimonas</taxon>
    </lineage>
</organism>
<evidence type="ECO:0000313" key="3">
    <source>
        <dbReference type="EMBL" id="GAA5192903.1"/>
    </source>
</evidence>
<gene>
    <name evidence="3" type="ORF">GCM10025772_23130</name>
</gene>
<accession>A0ABP9SB73</accession>
<reference evidence="4" key="1">
    <citation type="journal article" date="2019" name="Int. J. Syst. Evol. Microbiol.">
        <title>The Global Catalogue of Microorganisms (GCM) 10K type strain sequencing project: providing services to taxonomists for standard genome sequencing and annotation.</title>
        <authorList>
            <consortium name="The Broad Institute Genomics Platform"/>
            <consortium name="The Broad Institute Genome Sequencing Center for Infectious Disease"/>
            <person name="Wu L."/>
            <person name="Ma J."/>
        </authorList>
    </citation>
    <scope>NUCLEOTIDE SEQUENCE [LARGE SCALE GENOMIC DNA]</scope>
    <source>
        <strain evidence="4">JCM 18720</strain>
    </source>
</reference>
<proteinExistence type="predicted"/>
<feature type="signal peptide" evidence="2">
    <location>
        <begin position="1"/>
        <end position="23"/>
    </location>
</feature>
<evidence type="ECO:0000313" key="4">
    <source>
        <dbReference type="Proteomes" id="UP001501600"/>
    </source>
</evidence>
<evidence type="ECO:0000256" key="1">
    <source>
        <dbReference type="SAM" id="MobiDB-lite"/>
    </source>
</evidence>